<dbReference type="AlphaFoldDB" id="A0A9X1PNL5"/>
<accession>A0A9X1PNL5</accession>
<name>A0A9X1PNL5_9BACT</name>
<dbReference type="EMBL" id="JAJTTC010000003">
    <property type="protein sequence ID" value="MCF0062853.1"/>
    <property type="molecule type" value="Genomic_DNA"/>
</dbReference>
<sequence length="268" mass="30756">MKQLVLVVFTLIFLACKDKDADKVPLGSEGCLLTSYVTDTTGSGAKMEINYNKQNLITGTTYAYTGYFGDTTKITSTISYYYNEEKPSAISNSDNENVIRFEYADNGLLSSKTWYEKKTLPRQRVNVEWANGNMARVKRSLFERTGNADDPKSYVEKEYDRIELEIDAKGNLVTLKRYSPKSELITVNEYQYDNNPNPFKRLYTIQGAFFDDQEHLLSTNNRTKVTITYPANGKVTVLDYTFKYDAGGYPKDGFYSNRRALDMQYKCR</sequence>
<keyword evidence="2" id="KW-1185">Reference proteome</keyword>
<organism evidence="1 2">
    <name type="scientific">Dyadobacter chenwenxiniae</name>
    <dbReference type="NCBI Taxonomy" id="2906456"/>
    <lineage>
        <taxon>Bacteria</taxon>
        <taxon>Pseudomonadati</taxon>
        <taxon>Bacteroidota</taxon>
        <taxon>Cytophagia</taxon>
        <taxon>Cytophagales</taxon>
        <taxon>Spirosomataceae</taxon>
        <taxon>Dyadobacter</taxon>
    </lineage>
</organism>
<evidence type="ECO:0000313" key="2">
    <source>
        <dbReference type="Proteomes" id="UP001139000"/>
    </source>
</evidence>
<reference evidence="1" key="1">
    <citation type="submission" date="2021-12" db="EMBL/GenBank/DDBJ databases">
        <title>Novel species in genus Dyadobacter.</title>
        <authorList>
            <person name="Ma C."/>
        </authorList>
    </citation>
    <scope>NUCLEOTIDE SEQUENCE</scope>
    <source>
        <strain evidence="1">LJ419</strain>
    </source>
</reference>
<gene>
    <name evidence="1" type="ORF">LXM26_15200</name>
</gene>
<dbReference type="PROSITE" id="PS51257">
    <property type="entry name" value="PROKAR_LIPOPROTEIN"/>
    <property type="match status" value="1"/>
</dbReference>
<dbReference type="RefSeq" id="WP_234606885.1">
    <property type="nucleotide sequence ID" value="NZ_CP094997.1"/>
</dbReference>
<dbReference type="Proteomes" id="UP001139000">
    <property type="component" value="Unassembled WGS sequence"/>
</dbReference>
<protein>
    <submittedName>
        <fullName evidence="1">Uncharacterized protein</fullName>
    </submittedName>
</protein>
<evidence type="ECO:0000313" key="1">
    <source>
        <dbReference type="EMBL" id="MCF0062853.1"/>
    </source>
</evidence>
<comment type="caution">
    <text evidence="1">The sequence shown here is derived from an EMBL/GenBank/DDBJ whole genome shotgun (WGS) entry which is preliminary data.</text>
</comment>
<proteinExistence type="predicted"/>